<dbReference type="Pfam" id="PF25809">
    <property type="entry name" value="STEEP1"/>
    <property type="match status" value="1"/>
</dbReference>
<comment type="similarity">
    <text evidence="1">Belongs to the STEEP1 family.</text>
</comment>
<keyword evidence="5" id="KW-1185">Reference proteome</keyword>
<proteinExistence type="inferred from homology"/>
<dbReference type="EMBL" id="ML995478">
    <property type="protein sequence ID" value="KAF2145259.1"/>
    <property type="molecule type" value="Genomic_DNA"/>
</dbReference>
<evidence type="ECO:0000256" key="2">
    <source>
        <dbReference type="SAM" id="MobiDB-lite"/>
    </source>
</evidence>
<sequence>MATPTPTDNPSTMSTETTTTIHTYHCHCTQLLLATGTALSTLPQRGAATPSIPDSTGTLDAAYILPLSSAIEDTNNNDPSSTTTNDPRTHPTEDDEDETATTHRPHAHLLHLARTNSAPIIVQRADGLEKRYPARCERCGLVVGYWLDWAQYTMGAGAGVKEKETRRGRREDVMYILPGAVVETRKMVGAAAGAKA</sequence>
<accession>A0A6A6BMA6</accession>
<dbReference type="GO" id="GO:0006888">
    <property type="term" value="P:endoplasmic reticulum to Golgi vesicle-mediated transport"/>
    <property type="evidence" value="ECO:0007669"/>
    <property type="project" value="TreeGrafter"/>
</dbReference>
<feature type="domain" description="STEEP1" evidence="3">
    <location>
        <begin position="17"/>
        <end position="188"/>
    </location>
</feature>
<dbReference type="OrthoDB" id="418131at2759"/>
<dbReference type="GeneID" id="54300459"/>
<evidence type="ECO:0000313" key="4">
    <source>
        <dbReference type="EMBL" id="KAF2145259.1"/>
    </source>
</evidence>
<dbReference type="InterPro" id="IPR029704">
    <property type="entry name" value="STEEP-like"/>
</dbReference>
<evidence type="ECO:0000256" key="1">
    <source>
        <dbReference type="ARBA" id="ARBA00024205"/>
    </source>
</evidence>
<protein>
    <recommendedName>
        <fullName evidence="3">STEEP1 domain-containing protein</fullName>
    </recommendedName>
</protein>
<dbReference type="AlphaFoldDB" id="A0A6A6BMA6"/>
<feature type="compositionally biased region" description="Low complexity" evidence="2">
    <location>
        <begin position="73"/>
        <end position="86"/>
    </location>
</feature>
<feature type="region of interest" description="Disordered" evidence="2">
    <location>
        <begin position="70"/>
        <end position="103"/>
    </location>
</feature>
<evidence type="ECO:0000313" key="5">
    <source>
        <dbReference type="Proteomes" id="UP000799438"/>
    </source>
</evidence>
<reference evidence="4" key="1">
    <citation type="journal article" date="2020" name="Stud. Mycol.">
        <title>101 Dothideomycetes genomes: a test case for predicting lifestyles and emergence of pathogens.</title>
        <authorList>
            <person name="Haridas S."/>
            <person name="Albert R."/>
            <person name="Binder M."/>
            <person name="Bloem J."/>
            <person name="Labutti K."/>
            <person name="Salamov A."/>
            <person name="Andreopoulos B."/>
            <person name="Baker S."/>
            <person name="Barry K."/>
            <person name="Bills G."/>
            <person name="Bluhm B."/>
            <person name="Cannon C."/>
            <person name="Castanera R."/>
            <person name="Culley D."/>
            <person name="Daum C."/>
            <person name="Ezra D."/>
            <person name="Gonzalez J."/>
            <person name="Henrissat B."/>
            <person name="Kuo A."/>
            <person name="Liang C."/>
            <person name="Lipzen A."/>
            <person name="Lutzoni F."/>
            <person name="Magnuson J."/>
            <person name="Mondo S."/>
            <person name="Nolan M."/>
            <person name="Ohm R."/>
            <person name="Pangilinan J."/>
            <person name="Park H.-J."/>
            <person name="Ramirez L."/>
            <person name="Alfaro M."/>
            <person name="Sun H."/>
            <person name="Tritt A."/>
            <person name="Yoshinaga Y."/>
            <person name="Zwiers L.-H."/>
            <person name="Turgeon B."/>
            <person name="Goodwin S."/>
            <person name="Spatafora J."/>
            <person name="Crous P."/>
            <person name="Grigoriev I."/>
        </authorList>
    </citation>
    <scope>NUCLEOTIDE SEQUENCE</scope>
    <source>
        <strain evidence="4">CBS 121167</strain>
    </source>
</reference>
<name>A0A6A6BMA6_9PEZI</name>
<dbReference type="RefSeq" id="XP_033400971.1">
    <property type="nucleotide sequence ID" value="XM_033542962.1"/>
</dbReference>
<dbReference type="GO" id="GO:0005737">
    <property type="term" value="C:cytoplasm"/>
    <property type="evidence" value="ECO:0007669"/>
    <property type="project" value="GOC"/>
</dbReference>
<dbReference type="InterPro" id="IPR057965">
    <property type="entry name" value="STEEP1_dom"/>
</dbReference>
<gene>
    <name evidence="4" type="ORF">K452DRAFT_306163</name>
</gene>
<dbReference type="PANTHER" id="PTHR46355:SF1">
    <property type="entry name" value="STING ER EXIT PROTEIN"/>
    <property type="match status" value="1"/>
</dbReference>
<dbReference type="Proteomes" id="UP000799438">
    <property type="component" value="Unassembled WGS sequence"/>
</dbReference>
<dbReference type="GO" id="GO:0090158">
    <property type="term" value="P:endoplasmic reticulum membrane organization"/>
    <property type="evidence" value="ECO:0007669"/>
    <property type="project" value="TreeGrafter"/>
</dbReference>
<evidence type="ECO:0000259" key="3">
    <source>
        <dbReference type="Pfam" id="PF25809"/>
    </source>
</evidence>
<dbReference type="PANTHER" id="PTHR46355">
    <property type="entry name" value="UPF0428 PROTEIN CXORF56"/>
    <property type="match status" value="1"/>
</dbReference>
<organism evidence="4 5">
    <name type="scientific">Aplosporella prunicola CBS 121167</name>
    <dbReference type="NCBI Taxonomy" id="1176127"/>
    <lineage>
        <taxon>Eukaryota</taxon>
        <taxon>Fungi</taxon>
        <taxon>Dikarya</taxon>
        <taxon>Ascomycota</taxon>
        <taxon>Pezizomycotina</taxon>
        <taxon>Dothideomycetes</taxon>
        <taxon>Dothideomycetes incertae sedis</taxon>
        <taxon>Botryosphaeriales</taxon>
        <taxon>Aplosporellaceae</taxon>
        <taxon>Aplosporella</taxon>
    </lineage>
</organism>